<dbReference type="AlphaFoldDB" id="A0A803PRG2"/>
<name>A0A803PRG2_CANSA</name>
<sequence length="153" mass="16458">MAQEVYLDNVAKDLDVAKIEANLAHTKSQAGRGSFPYLTNPTGYGSGQSQRGSAPPFSMNNAPNPGYFPPGSRSGAPSNREIPILHDVAPATSHTDVGTSPTTPVIVNKHSMTTREKSCVRKPKIIHTPEGIILSQQKYIQDLLCKAEGVILY</sequence>
<evidence type="ECO:0000313" key="3">
    <source>
        <dbReference type="Proteomes" id="UP000596661"/>
    </source>
</evidence>
<feature type="compositionally biased region" description="Polar residues" evidence="1">
    <location>
        <begin position="30"/>
        <end position="63"/>
    </location>
</feature>
<dbReference type="Gramene" id="evm.model.05.696">
    <property type="protein sequence ID" value="cds.evm.model.05.696"/>
    <property type="gene ID" value="evm.TU.05.696"/>
</dbReference>
<protein>
    <submittedName>
        <fullName evidence="2">Uncharacterized protein</fullName>
    </submittedName>
</protein>
<reference evidence="2" key="2">
    <citation type="submission" date="2021-03" db="UniProtKB">
        <authorList>
            <consortium name="EnsemblPlants"/>
        </authorList>
    </citation>
    <scope>IDENTIFICATION</scope>
</reference>
<proteinExistence type="predicted"/>
<dbReference type="Proteomes" id="UP000596661">
    <property type="component" value="Chromosome 5"/>
</dbReference>
<evidence type="ECO:0000313" key="2">
    <source>
        <dbReference type="EnsemblPlants" id="cds.evm.model.05.696"/>
    </source>
</evidence>
<organism evidence="2 3">
    <name type="scientific">Cannabis sativa</name>
    <name type="common">Hemp</name>
    <name type="synonym">Marijuana</name>
    <dbReference type="NCBI Taxonomy" id="3483"/>
    <lineage>
        <taxon>Eukaryota</taxon>
        <taxon>Viridiplantae</taxon>
        <taxon>Streptophyta</taxon>
        <taxon>Embryophyta</taxon>
        <taxon>Tracheophyta</taxon>
        <taxon>Spermatophyta</taxon>
        <taxon>Magnoliopsida</taxon>
        <taxon>eudicotyledons</taxon>
        <taxon>Gunneridae</taxon>
        <taxon>Pentapetalae</taxon>
        <taxon>rosids</taxon>
        <taxon>fabids</taxon>
        <taxon>Rosales</taxon>
        <taxon>Cannabaceae</taxon>
        <taxon>Cannabis</taxon>
    </lineage>
</organism>
<feature type="region of interest" description="Disordered" evidence="1">
    <location>
        <begin position="30"/>
        <end position="81"/>
    </location>
</feature>
<reference evidence="2" key="1">
    <citation type="submission" date="2018-11" db="EMBL/GenBank/DDBJ databases">
        <authorList>
            <person name="Grassa J C."/>
        </authorList>
    </citation>
    <scope>NUCLEOTIDE SEQUENCE [LARGE SCALE GENOMIC DNA]</scope>
</reference>
<dbReference type="EnsemblPlants" id="evm.model.05.696">
    <property type="protein sequence ID" value="cds.evm.model.05.696"/>
    <property type="gene ID" value="evm.TU.05.696"/>
</dbReference>
<keyword evidence="3" id="KW-1185">Reference proteome</keyword>
<evidence type="ECO:0000256" key="1">
    <source>
        <dbReference type="SAM" id="MobiDB-lite"/>
    </source>
</evidence>
<dbReference type="EMBL" id="UZAU01000440">
    <property type="status" value="NOT_ANNOTATED_CDS"/>
    <property type="molecule type" value="Genomic_DNA"/>
</dbReference>
<accession>A0A803PRG2</accession>